<sequence length="568" mass="61580">MENLSVRTKILLLSAIMLIITCVVAAVGIYSNHKSKQSLDDMYNYNLMTTQYLNDANNHLRGIDVDVAYLLQQDFSLDSRKIVLADISGRLSAIKENIAKVKEIDKSSRAQEIIASLEKNIVTAESKVKACESLGTTQADKIKLFENLSTADVIATDMAVLTPDNVLQGKVLFEENNANYDLTIKIFVGIILAGLLVGIAIAFLIAQNIASPLAASIGALNAVADGDLTQEVPAELAHRQDEVGMMVQALDKMQKSLRTVLKNVHDEAENSANMVTDVQALVGNLNESTQDMSAVTEEMAAGMEETAASTVSMQNLSDHLREKIHATAKDAADSEGYTVEIAQRAGSLKATMEKSSKEAEQMYEGTKKSLEEAIESVKVVDNINNLTQDITEIAEQTNLLALNAAIEAARAGDAGRGFAVVADEVRKLAEQSHDTAEKIKGLTSKVTGSVQNLSDGAFDLLKFMDEKVGKDYELINETAIRYQEDADYVNEFAKKSNTASQDLIRAVETMNQSMEEIAKATHEGAVGNTTVAEKVTDVAQKANDILEMMNASMEGAENLKKQVAKFKV</sequence>
<reference evidence="8 9" key="1">
    <citation type="submission" date="2016-10" db="EMBL/GenBank/DDBJ databases">
        <authorList>
            <person name="de Groot N.N."/>
        </authorList>
    </citation>
    <scope>NUCLEOTIDE SEQUENCE [LARGE SCALE GENOMIC DNA]</scope>
    <source>
        <strain evidence="8 9">DSM 2872</strain>
    </source>
</reference>
<dbReference type="InterPro" id="IPR004090">
    <property type="entry name" value="Chemotax_Me-accpt_rcpt"/>
</dbReference>
<name>A0A1H3XTJ5_SELRU</name>
<evidence type="ECO:0000256" key="2">
    <source>
        <dbReference type="ARBA" id="ARBA00029447"/>
    </source>
</evidence>
<feature type="domain" description="HAMP" evidence="7">
    <location>
        <begin position="207"/>
        <end position="262"/>
    </location>
</feature>
<evidence type="ECO:0000259" key="6">
    <source>
        <dbReference type="PROSITE" id="PS50111"/>
    </source>
</evidence>
<keyword evidence="5" id="KW-1133">Transmembrane helix</keyword>
<dbReference type="Gene3D" id="1.10.287.950">
    <property type="entry name" value="Methyl-accepting chemotaxis protein"/>
    <property type="match status" value="1"/>
</dbReference>
<dbReference type="Pfam" id="PF00015">
    <property type="entry name" value="MCPsignal"/>
    <property type="match status" value="1"/>
</dbReference>
<evidence type="ECO:0000256" key="3">
    <source>
        <dbReference type="PROSITE-ProRule" id="PRU00284"/>
    </source>
</evidence>
<dbReference type="PROSITE" id="PS50111">
    <property type="entry name" value="CHEMOTAXIS_TRANSDUC_2"/>
    <property type="match status" value="1"/>
</dbReference>
<evidence type="ECO:0000313" key="8">
    <source>
        <dbReference type="EMBL" id="SEA01848.1"/>
    </source>
</evidence>
<dbReference type="OrthoDB" id="1062at2"/>
<evidence type="ECO:0000256" key="4">
    <source>
        <dbReference type="SAM" id="Coils"/>
    </source>
</evidence>
<dbReference type="Gene3D" id="6.10.340.10">
    <property type="match status" value="1"/>
</dbReference>
<organism evidence="8 9">
    <name type="scientific">Selenomonas ruminantium</name>
    <dbReference type="NCBI Taxonomy" id="971"/>
    <lineage>
        <taxon>Bacteria</taxon>
        <taxon>Bacillati</taxon>
        <taxon>Bacillota</taxon>
        <taxon>Negativicutes</taxon>
        <taxon>Selenomonadales</taxon>
        <taxon>Selenomonadaceae</taxon>
        <taxon>Selenomonas</taxon>
    </lineage>
</organism>
<dbReference type="SMART" id="SM00304">
    <property type="entry name" value="HAMP"/>
    <property type="match status" value="1"/>
</dbReference>
<proteinExistence type="inferred from homology"/>
<feature type="coiled-coil region" evidence="4">
    <location>
        <begin position="107"/>
        <end position="134"/>
    </location>
</feature>
<dbReference type="PRINTS" id="PR00260">
    <property type="entry name" value="CHEMTRNSDUCR"/>
</dbReference>
<feature type="domain" description="Methyl-accepting transducer" evidence="6">
    <location>
        <begin position="267"/>
        <end position="525"/>
    </location>
</feature>
<dbReference type="GO" id="GO:0016020">
    <property type="term" value="C:membrane"/>
    <property type="evidence" value="ECO:0007669"/>
    <property type="project" value="InterPro"/>
</dbReference>
<dbReference type="Pfam" id="PF00672">
    <property type="entry name" value="HAMP"/>
    <property type="match status" value="1"/>
</dbReference>
<dbReference type="PROSITE" id="PS50885">
    <property type="entry name" value="HAMP"/>
    <property type="match status" value="1"/>
</dbReference>
<keyword evidence="4" id="KW-0175">Coiled coil</keyword>
<dbReference type="InterPro" id="IPR004089">
    <property type="entry name" value="MCPsignal_dom"/>
</dbReference>
<evidence type="ECO:0000259" key="7">
    <source>
        <dbReference type="PROSITE" id="PS50885"/>
    </source>
</evidence>
<dbReference type="PANTHER" id="PTHR32089">
    <property type="entry name" value="METHYL-ACCEPTING CHEMOTAXIS PROTEIN MCPB"/>
    <property type="match status" value="1"/>
</dbReference>
<comment type="similarity">
    <text evidence="2">Belongs to the methyl-accepting chemotaxis (MCP) protein family.</text>
</comment>
<dbReference type="SMART" id="SM00283">
    <property type="entry name" value="MA"/>
    <property type="match status" value="1"/>
</dbReference>
<dbReference type="GO" id="GO:0007165">
    <property type="term" value="P:signal transduction"/>
    <property type="evidence" value="ECO:0007669"/>
    <property type="project" value="UniProtKB-KW"/>
</dbReference>
<feature type="transmembrane region" description="Helical" evidence="5">
    <location>
        <begin position="12"/>
        <end position="30"/>
    </location>
</feature>
<dbReference type="CDD" id="cd06225">
    <property type="entry name" value="HAMP"/>
    <property type="match status" value="1"/>
</dbReference>
<dbReference type="RefSeq" id="WP_074671979.1">
    <property type="nucleotide sequence ID" value="NZ_FNQG01000006.1"/>
</dbReference>
<dbReference type="GO" id="GO:0004888">
    <property type="term" value="F:transmembrane signaling receptor activity"/>
    <property type="evidence" value="ECO:0007669"/>
    <property type="project" value="InterPro"/>
</dbReference>
<keyword evidence="5" id="KW-0812">Transmembrane</keyword>
<keyword evidence="5" id="KW-0472">Membrane</keyword>
<feature type="transmembrane region" description="Helical" evidence="5">
    <location>
        <begin position="186"/>
        <end position="206"/>
    </location>
</feature>
<evidence type="ECO:0000313" key="9">
    <source>
        <dbReference type="Proteomes" id="UP000183469"/>
    </source>
</evidence>
<gene>
    <name evidence="8" type="ORF">SAMN05660648_01591</name>
</gene>
<dbReference type="Pfam" id="PF12729">
    <property type="entry name" value="4HB_MCP_1"/>
    <property type="match status" value="1"/>
</dbReference>
<dbReference type="Proteomes" id="UP000183469">
    <property type="component" value="Unassembled WGS sequence"/>
</dbReference>
<dbReference type="InterPro" id="IPR024478">
    <property type="entry name" value="HlyB_4HB_MCP"/>
</dbReference>
<dbReference type="SUPFAM" id="SSF58104">
    <property type="entry name" value="Methyl-accepting chemotaxis protein (MCP) signaling domain"/>
    <property type="match status" value="1"/>
</dbReference>
<dbReference type="InterPro" id="IPR003660">
    <property type="entry name" value="HAMP_dom"/>
</dbReference>
<protein>
    <submittedName>
        <fullName evidence="8">Methyl-accepting chemotaxis protein</fullName>
    </submittedName>
</protein>
<dbReference type="EMBL" id="FNQG01000006">
    <property type="protein sequence ID" value="SEA01848.1"/>
    <property type="molecule type" value="Genomic_DNA"/>
</dbReference>
<dbReference type="AlphaFoldDB" id="A0A1H3XTJ5"/>
<evidence type="ECO:0000256" key="1">
    <source>
        <dbReference type="ARBA" id="ARBA00023224"/>
    </source>
</evidence>
<dbReference type="PANTHER" id="PTHR32089:SF112">
    <property type="entry name" value="LYSOZYME-LIKE PROTEIN-RELATED"/>
    <property type="match status" value="1"/>
</dbReference>
<dbReference type="GO" id="GO:0006935">
    <property type="term" value="P:chemotaxis"/>
    <property type="evidence" value="ECO:0007669"/>
    <property type="project" value="InterPro"/>
</dbReference>
<accession>A0A1H3XTJ5</accession>
<evidence type="ECO:0000256" key="5">
    <source>
        <dbReference type="SAM" id="Phobius"/>
    </source>
</evidence>
<keyword evidence="1 3" id="KW-0807">Transducer</keyword>